<dbReference type="SUPFAM" id="SSF48464">
    <property type="entry name" value="ENTH/VHS domain"/>
    <property type="match status" value="1"/>
</dbReference>
<feature type="compositionally biased region" description="Polar residues" evidence="3">
    <location>
        <begin position="739"/>
        <end position="754"/>
    </location>
</feature>
<dbReference type="InterPro" id="IPR011417">
    <property type="entry name" value="ANTH_dom"/>
</dbReference>
<feature type="compositionally biased region" description="Polar residues" evidence="3">
    <location>
        <begin position="534"/>
        <end position="562"/>
    </location>
</feature>
<dbReference type="GO" id="GO:0006900">
    <property type="term" value="P:vesicle budding from membrane"/>
    <property type="evidence" value="ECO:0007669"/>
    <property type="project" value="TreeGrafter"/>
</dbReference>
<dbReference type="OrthoDB" id="44015at2759"/>
<feature type="region of interest" description="Disordered" evidence="3">
    <location>
        <begin position="335"/>
        <end position="367"/>
    </location>
</feature>
<dbReference type="SMART" id="SM00273">
    <property type="entry name" value="ENTH"/>
    <property type="match status" value="1"/>
</dbReference>
<feature type="compositionally biased region" description="Pro residues" evidence="3">
    <location>
        <begin position="640"/>
        <end position="649"/>
    </location>
</feature>
<feature type="compositionally biased region" description="Low complexity" evidence="3">
    <location>
        <begin position="700"/>
        <end position="711"/>
    </location>
</feature>
<dbReference type="Pfam" id="PF07651">
    <property type="entry name" value="ANTH"/>
    <property type="match status" value="1"/>
</dbReference>
<feature type="region of interest" description="Disordered" evidence="3">
    <location>
        <begin position="499"/>
        <end position="763"/>
    </location>
</feature>
<accession>A0A8E2AHK7</accession>
<dbReference type="FunFam" id="1.25.40.90:FF:000036">
    <property type="entry name" value="Unplaced genomic scaffold supercont1.4, whole genome shotgun sequence"/>
    <property type="match status" value="1"/>
</dbReference>
<dbReference type="Gene3D" id="1.20.58.150">
    <property type="entry name" value="ANTH domain"/>
    <property type="match status" value="1"/>
</dbReference>
<dbReference type="GO" id="GO:0005545">
    <property type="term" value="F:1-phosphatidylinositol binding"/>
    <property type="evidence" value="ECO:0007669"/>
    <property type="project" value="InterPro"/>
</dbReference>
<feature type="compositionally biased region" description="Low complexity" evidence="3">
    <location>
        <begin position="579"/>
        <end position="603"/>
    </location>
</feature>
<keyword evidence="6" id="KW-1185">Reference proteome</keyword>
<feature type="region of interest" description="Disordered" evidence="3">
    <location>
        <begin position="130"/>
        <end position="164"/>
    </location>
</feature>
<feature type="compositionally biased region" description="Low complexity" evidence="3">
    <location>
        <begin position="923"/>
        <end position="942"/>
    </location>
</feature>
<feature type="compositionally biased region" description="Basic and acidic residues" evidence="3">
    <location>
        <begin position="130"/>
        <end position="149"/>
    </location>
</feature>
<evidence type="ECO:0000313" key="5">
    <source>
        <dbReference type="EMBL" id="OCH84616.1"/>
    </source>
</evidence>
<comment type="subcellular location">
    <subcellularLocation>
        <location evidence="1">Cytoplasm</location>
    </subcellularLocation>
</comment>
<dbReference type="InterPro" id="IPR008942">
    <property type="entry name" value="ENTH_VHS"/>
</dbReference>
<dbReference type="PROSITE" id="PS50942">
    <property type="entry name" value="ENTH"/>
    <property type="match status" value="1"/>
</dbReference>
<dbReference type="GO" id="GO:0072583">
    <property type="term" value="P:clathrin-dependent endocytosis"/>
    <property type="evidence" value="ECO:0007669"/>
    <property type="project" value="InterPro"/>
</dbReference>
<gene>
    <name evidence="5" type="ORF">OBBRIDRAFT_764042</name>
</gene>
<protein>
    <submittedName>
        <fullName evidence="5">ANTH-domain-containing protein</fullName>
    </submittedName>
</protein>
<evidence type="ECO:0000313" key="6">
    <source>
        <dbReference type="Proteomes" id="UP000250043"/>
    </source>
</evidence>
<feature type="domain" description="ENTH" evidence="4">
    <location>
        <begin position="1"/>
        <end position="126"/>
    </location>
</feature>
<feature type="compositionally biased region" description="Polar residues" evidence="3">
    <location>
        <begin position="349"/>
        <end position="367"/>
    </location>
</feature>
<keyword evidence="2" id="KW-0963">Cytoplasm</keyword>
<feature type="compositionally biased region" description="Low complexity" evidence="3">
    <location>
        <begin position="662"/>
        <end position="689"/>
    </location>
</feature>
<evidence type="ECO:0000256" key="3">
    <source>
        <dbReference type="SAM" id="MobiDB-lite"/>
    </source>
</evidence>
<dbReference type="PANTHER" id="PTHR22951:SF5">
    <property type="entry name" value="PHOSPHATIDYLINOSITOL-BINDING CLATHRIN ASSEMBLY PROTEIN LAP"/>
    <property type="match status" value="1"/>
</dbReference>
<feature type="region of interest" description="Disordered" evidence="3">
    <location>
        <begin position="452"/>
        <end position="471"/>
    </location>
</feature>
<name>A0A8E2AHK7_9APHY</name>
<proteinExistence type="predicted"/>
<feature type="region of interest" description="Disordered" evidence="3">
    <location>
        <begin position="798"/>
        <end position="942"/>
    </location>
</feature>
<sequence>MTSFEKTVKLACKPKAAPPKAKYLDPIIAATWSEDGAVHDVCKALVPRFREPNAIIVFKALIVLHTMIRNGATDNVLQYLSSSDVLKLRNVSAGNWEGYNAPQNLQNYATYLDTRIHSYRDLKHDAIRVQSENNRDMRNSAAIDEDRSEQQSSTRKRGKTIPAAAPSSVQRSKTIAGRKLRVMTVEKGLLRETKIVQKMIDALCECRFYLDDLEDELNITALRMLVKDLLILFQACNEGVINVLEHYFEMSQIDAKEALVLYRHFCKETERVVEYLGVAKKLQNILNVPVPNLRHAPVSLAGALEEYLNDPNFEQNRIEYKTNKEIADKNAKLGVKVGVSKPPDKEPSKVSTPQAVEPSSSQEAAKTPGSQALIDFFASIEQEQQSMFNPQTGSPTSTYFQQQAQHNPFAQMQQQMGGAPFGAPSFAQAQLQMQPTGFIVPQHTAFQIPPHHTSTNPFGQQLQPPQPMPSQQPFLQAQPTGFMQPQMTGANPFRQSMFAPQETGMSPFGQGAPASQQPGMNPFPMQNQQQQQPLSTNPFPSLQAQNQPQGSIFGQQLQTSPTGAPPTFNFFDPASGQGQASSPFPSIAAPAAQPFSAPGSSGPQRPSTAPLSAPSSGLPEAQPVKTHQTGSRNPFGVPVAPAPPVPKPPTLFELSTGGWGSTGSAQPGQQQQQQQQQQPQSGLSSQTTGFNAFSSPAGQSSMASVASSFSFNKPDGSKGAAGSSLFGQPSSPTGTSTSAFSDTLFSSLSSQPTGATAFSSASSAPSINVAIPSGSLLPQTTGFAGIKPFKPSSSFGAALLESLPPIPQSPSESPKPQTNGGGAGAQPTGVGALNAQPTGAFGGLGSGLRPQATGLAGGANPFRATMFALPSASGGSSGVSGGLGGTQSFLGSQSGPLGSTPTGLPQFQPTSSFGAGLSGSGPGANPSQQQQQHQHNATASLI</sequence>
<dbReference type="SUPFAM" id="SSF89009">
    <property type="entry name" value="GAT-like domain"/>
    <property type="match status" value="1"/>
</dbReference>
<dbReference type="CDD" id="cd16988">
    <property type="entry name" value="ANTH_N_YAP180"/>
    <property type="match status" value="1"/>
</dbReference>
<dbReference type="InterPro" id="IPR013809">
    <property type="entry name" value="ENTH"/>
</dbReference>
<evidence type="ECO:0000256" key="1">
    <source>
        <dbReference type="ARBA" id="ARBA00004496"/>
    </source>
</evidence>
<dbReference type="GO" id="GO:0005905">
    <property type="term" value="C:clathrin-coated pit"/>
    <property type="evidence" value="ECO:0007669"/>
    <property type="project" value="TreeGrafter"/>
</dbReference>
<dbReference type="GO" id="GO:0048268">
    <property type="term" value="P:clathrin coat assembly"/>
    <property type="evidence" value="ECO:0007669"/>
    <property type="project" value="InterPro"/>
</dbReference>
<feature type="compositionally biased region" description="Low complexity" evidence="3">
    <location>
        <begin position="729"/>
        <end position="738"/>
    </location>
</feature>
<dbReference type="InterPro" id="IPR045192">
    <property type="entry name" value="AP180-like"/>
</dbReference>
<dbReference type="EMBL" id="KV722653">
    <property type="protein sequence ID" value="OCH84616.1"/>
    <property type="molecule type" value="Genomic_DNA"/>
</dbReference>
<organism evidence="5 6">
    <name type="scientific">Obba rivulosa</name>
    <dbReference type="NCBI Taxonomy" id="1052685"/>
    <lineage>
        <taxon>Eukaryota</taxon>
        <taxon>Fungi</taxon>
        <taxon>Dikarya</taxon>
        <taxon>Basidiomycota</taxon>
        <taxon>Agaricomycotina</taxon>
        <taxon>Agaricomycetes</taxon>
        <taxon>Polyporales</taxon>
        <taxon>Gelatoporiaceae</taxon>
        <taxon>Obba</taxon>
    </lineage>
</organism>
<dbReference type="AlphaFoldDB" id="A0A8E2AHK7"/>
<dbReference type="GO" id="GO:0000149">
    <property type="term" value="F:SNARE binding"/>
    <property type="evidence" value="ECO:0007669"/>
    <property type="project" value="TreeGrafter"/>
</dbReference>
<reference evidence="5 6" key="1">
    <citation type="submission" date="2016-07" db="EMBL/GenBank/DDBJ databases">
        <title>Draft genome of the white-rot fungus Obba rivulosa 3A-2.</title>
        <authorList>
            <consortium name="DOE Joint Genome Institute"/>
            <person name="Miettinen O."/>
            <person name="Riley R."/>
            <person name="Acob R."/>
            <person name="Barry K."/>
            <person name="Cullen D."/>
            <person name="De Vries R."/>
            <person name="Hainaut M."/>
            <person name="Hatakka A."/>
            <person name="Henrissat B."/>
            <person name="Hilden K."/>
            <person name="Kuo R."/>
            <person name="Labutti K."/>
            <person name="Lipzen A."/>
            <person name="Makela M.R."/>
            <person name="Sandor L."/>
            <person name="Spatafora J.W."/>
            <person name="Grigoriev I.V."/>
            <person name="Hibbett D.S."/>
        </authorList>
    </citation>
    <scope>NUCLEOTIDE SEQUENCE [LARGE SCALE GENOMIC DNA]</scope>
    <source>
        <strain evidence="5 6">3A-2</strain>
    </source>
</reference>
<dbReference type="GO" id="GO:0030136">
    <property type="term" value="C:clathrin-coated vesicle"/>
    <property type="evidence" value="ECO:0007669"/>
    <property type="project" value="InterPro"/>
</dbReference>
<dbReference type="PANTHER" id="PTHR22951">
    <property type="entry name" value="CLATHRIN ASSEMBLY PROTEIN"/>
    <property type="match status" value="1"/>
</dbReference>
<dbReference type="FunFam" id="1.20.58.150:FF:000004">
    <property type="entry name" value="ENTH domain protein"/>
    <property type="match status" value="1"/>
</dbReference>
<dbReference type="GO" id="GO:0032050">
    <property type="term" value="F:clathrin heavy chain binding"/>
    <property type="evidence" value="ECO:0007669"/>
    <property type="project" value="TreeGrafter"/>
</dbReference>
<feature type="compositionally biased region" description="Polar residues" evidence="3">
    <location>
        <begin position="690"/>
        <end position="699"/>
    </location>
</feature>
<feature type="compositionally biased region" description="Gly residues" evidence="3">
    <location>
        <begin position="875"/>
        <end position="885"/>
    </location>
</feature>
<dbReference type="InterPro" id="IPR014712">
    <property type="entry name" value="ANTH_dom_sf"/>
</dbReference>
<evidence type="ECO:0000256" key="2">
    <source>
        <dbReference type="ARBA" id="ARBA00022490"/>
    </source>
</evidence>
<feature type="compositionally biased region" description="Polar residues" evidence="3">
    <location>
        <begin position="604"/>
        <end position="615"/>
    </location>
</feature>
<feature type="compositionally biased region" description="Low complexity" evidence="3">
    <location>
        <begin position="516"/>
        <end position="533"/>
    </location>
</feature>
<dbReference type="GO" id="GO:0005546">
    <property type="term" value="F:phosphatidylinositol-4,5-bisphosphate binding"/>
    <property type="evidence" value="ECO:0007669"/>
    <property type="project" value="TreeGrafter"/>
</dbReference>
<feature type="compositionally biased region" description="Polar residues" evidence="3">
    <location>
        <begin position="809"/>
        <end position="818"/>
    </location>
</feature>
<dbReference type="Proteomes" id="UP000250043">
    <property type="component" value="Unassembled WGS sequence"/>
</dbReference>
<dbReference type="Gene3D" id="1.25.40.90">
    <property type="match status" value="1"/>
</dbReference>
<evidence type="ECO:0000259" key="4">
    <source>
        <dbReference type="PROSITE" id="PS50942"/>
    </source>
</evidence>
<feature type="compositionally biased region" description="Polar residues" evidence="3">
    <location>
        <begin position="886"/>
        <end position="913"/>
    </location>
</feature>